<feature type="domain" description="C2H2-type" evidence="11">
    <location>
        <begin position="1188"/>
        <end position="1209"/>
    </location>
</feature>
<dbReference type="SMART" id="SM00355">
    <property type="entry name" value="ZnF_C2H2"/>
    <property type="match status" value="33"/>
</dbReference>
<accession>A0A9P0ANW4</accession>
<feature type="domain" description="C2H2-type" evidence="11">
    <location>
        <begin position="341"/>
        <end position="361"/>
    </location>
</feature>
<evidence type="ECO:0000256" key="2">
    <source>
        <dbReference type="ARBA" id="ARBA00022723"/>
    </source>
</evidence>
<evidence type="ECO:0000256" key="3">
    <source>
        <dbReference type="ARBA" id="ARBA00022737"/>
    </source>
</evidence>
<protein>
    <recommendedName>
        <fullName evidence="11">C2H2-type domain-containing protein</fullName>
    </recommendedName>
</protein>
<feature type="region of interest" description="Disordered" evidence="10">
    <location>
        <begin position="14"/>
        <end position="68"/>
    </location>
</feature>
<proteinExistence type="predicted"/>
<feature type="domain" description="C2H2-type" evidence="11">
    <location>
        <begin position="252"/>
        <end position="272"/>
    </location>
</feature>
<feature type="domain" description="C2H2-type" evidence="11">
    <location>
        <begin position="167"/>
        <end position="187"/>
    </location>
</feature>
<feature type="domain" description="C2H2-type" evidence="11">
    <location>
        <begin position="913"/>
        <end position="933"/>
    </location>
</feature>
<feature type="domain" description="C2H2-type" evidence="11">
    <location>
        <begin position="369"/>
        <end position="389"/>
    </location>
</feature>
<dbReference type="PANTHER" id="PTHR24390">
    <property type="entry name" value="ZINC FINGER PROTEIN"/>
    <property type="match status" value="1"/>
</dbReference>
<dbReference type="InterPro" id="IPR013087">
    <property type="entry name" value="Znf_C2H2_type"/>
</dbReference>
<evidence type="ECO:0000256" key="7">
    <source>
        <dbReference type="ARBA" id="ARBA00023125"/>
    </source>
</evidence>
<feature type="region of interest" description="Disordered" evidence="10">
    <location>
        <begin position="1279"/>
        <end position="1314"/>
    </location>
</feature>
<feature type="compositionally biased region" description="Basic residues" evidence="10">
    <location>
        <begin position="1301"/>
        <end position="1313"/>
    </location>
</feature>
<keyword evidence="8" id="KW-0804">Transcription</keyword>
<feature type="domain" description="C2H2-type" evidence="11">
    <location>
        <begin position="887"/>
        <end position="907"/>
    </location>
</feature>
<keyword evidence="7" id="KW-0238">DNA-binding</keyword>
<dbReference type="FunFam" id="3.30.160.60:FF:002343">
    <property type="entry name" value="Zinc finger protein 33A"/>
    <property type="match status" value="1"/>
</dbReference>
<comment type="subcellular location">
    <subcellularLocation>
        <location evidence="1">Nucleus</location>
    </subcellularLocation>
</comment>
<keyword evidence="2" id="KW-0479">Metal-binding</keyword>
<dbReference type="GO" id="GO:0003700">
    <property type="term" value="F:DNA-binding transcription factor activity"/>
    <property type="evidence" value="ECO:0007669"/>
    <property type="project" value="TreeGrafter"/>
</dbReference>
<dbReference type="GO" id="GO:0000978">
    <property type="term" value="F:RNA polymerase II cis-regulatory region sequence-specific DNA binding"/>
    <property type="evidence" value="ECO:0007669"/>
    <property type="project" value="TreeGrafter"/>
</dbReference>
<evidence type="ECO:0000256" key="8">
    <source>
        <dbReference type="ARBA" id="ARBA00023163"/>
    </source>
</evidence>
<keyword evidence="9" id="KW-0539">Nucleus</keyword>
<feature type="domain" description="C2H2-type" evidence="11">
    <location>
        <begin position="624"/>
        <end position="644"/>
    </location>
</feature>
<evidence type="ECO:0000256" key="10">
    <source>
        <dbReference type="SAM" id="MobiDB-lite"/>
    </source>
</evidence>
<feature type="compositionally biased region" description="Basic and acidic residues" evidence="10">
    <location>
        <begin position="29"/>
        <end position="50"/>
    </location>
</feature>
<keyword evidence="6" id="KW-0805">Transcription regulation</keyword>
<dbReference type="EMBL" id="OV121132">
    <property type="protein sequence ID" value="CAH0546323.1"/>
    <property type="molecule type" value="Genomic_DNA"/>
</dbReference>
<feature type="domain" description="C2H2-type" evidence="11">
    <location>
        <begin position="314"/>
        <end position="334"/>
    </location>
</feature>
<feature type="compositionally biased region" description="Basic and acidic residues" evidence="10">
    <location>
        <begin position="1209"/>
        <end position="1222"/>
    </location>
</feature>
<keyword evidence="13" id="KW-1185">Reference proteome</keyword>
<feature type="domain" description="C2H2-type" evidence="11">
    <location>
        <begin position="998"/>
        <end position="1019"/>
    </location>
</feature>
<organism evidence="12 13">
    <name type="scientific">Brassicogethes aeneus</name>
    <name type="common">Rape pollen beetle</name>
    <name type="synonym">Meligethes aeneus</name>
    <dbReference type="NCBI Taxonomy" id="1431903"/>
    <lineage>
        <taxon>Eukaryota</taxon>
        <taxon>Metazoa</taxon>
        <taxon>Ecdysozoa</taxon>
        <taxon>Arthropoda</taxon>
        <taxon>Hexapoda</taxon>
        <taxon>Insecta</taxon>
        <taxon>Pterygota</taxon>
        <taxon>Neoptera</taxon>
        <taxon>Endopterygota</taxon>
        <taxon>Coleoptera</taxon>
        <taxon>Polyphaga</taxon>
        <taxon>Cucujiformia</taxon>
        <taxon>Nitidulidae</taxon>
        <taxon>Meligethinae</taxon>
        <taxon>Brassicogethes</taxon>
    </lineage>
</organism>
<feature type="domain" description="C2H2-type" evidence="11">
    <location>
        <begin position="717"/>
        <end position="737"/>
    </location>
</feature>
<feature type="region of interest" description="Disordered" evidence="10">
    <location>
        <begin position="1209"/>
        <end position="1248"/>
    </location>
</feature>
<dbReference type="Gene3D" id="3.30.160.60">
    <property type="entry name" value="Classic Zinc Finger"/>
    <property type="match status" value="19"/>
</dbReference>
<feature type="domain" description="C2H2-type" evidence="11">
    <location>
        <begin position="1067"/>
        <end position="1087"/>
    </location>
</feature>
<evidence type="ECO:0000313" key="13">
    <source>
        <dbReference type="Proteomes" id="UP001154078"/>
    </source>
</evidence>
<evidence type="ECO:0000256" key="9">
    <source>
        <dbReference type="ARBA" id="ARBA00023242"/>
    </source>
</evidence>
<feature type="domain" description="C2H2-type" evidence="11">
    <location>
        <begin position="193"/>
        <end position="213"/>
    </location>
</feature>
<dbReference type="FunFam" id="3.30.160.60:FF:000450">
    <property type="entry name" value="PR domain zinc finger protein 14"/>
    <property type="match status" value="1"/>
</dbReference>
<dbReference type="GO" id="GO:0006357">
    <property type="term" value="P:regulation of transcription by RNA polymerase II"/>
    <property type="evidence" value="ECO:0007669"/>
    <property type="project" value="TreeGrafter"/>
</dbReference>
<evidence type="ECO:0000256" key="6">
    <source>
        <dbReference type="ARBA" id="ARBA00023015"/>
    </source>
</evidence>
<dbReference type="GO" id="GO:0008270">
    <property type="term" value="F:zinc ion binding"/>
    <property type="evidence" value="ECO:0007669"/>
    <property type="project" value="UniProtKB-KW"/>
</dbReference>
<feature type="domain" description="C2H2-type" evidence="11">
    <location>
        <begin position="1039"/>
        <end position="1059"/>
    </location>
</feature>
<dbReference type="Proteomes" id="UP001154078">
    <property type="component" value="Chromosome 1"/>
</dbReference>
<dbReference type="InterPro" id="IPR036236">
    <property type="entry name" value="Znf_C2H2_sf"/>
</dbReference>
<feature type="compositionally biased region" description="Polar residues" evidence="10">
    <location>
        <begin position="1238"/>
        <end position="1248"/>
    </location>
</feature>
<evidence type="ECO:0000313" key="12">
    <source>
        <dbReference type="EMBL" id="CAH0546323.1"/>
    </source>
</evidence>
<feature type="domain" description="C2H2-type" evidence="11">
    <location>
        <begin position="745"/>
        <end position="766"/>
    </location>
</feature>
<dbReference type="FunFam" id="3.30.160.60:FF:000100">
    <property type="entry name" value="Zinc finger 45-like"/>
    <property type="match status" value="1"/>
</dbReference>
<keyword evidence="5" id="KW-0862">Zinc</keyword>
<feature type="domain" description="C2H2-type" evidence="11">
    <location>
        <begin position="540"/>
        <end position="561"/>
    </location>
</feature>
<dbReference type="GO" id="GO:0005634">
    <property type="term" value="C:nucleus"/>
    <property type="evidence" value="ECO:0007669"/>
    <property type="project" value="UniProtKB-SubCell"/>
</dbReference>
<evidence type="ECO:0000259" key="11">
    <source>
        <dbReference type="PROSITE" id="PS00028"/>
    </source>
</evidence>
<evidence type="ECO:0000256" key="1">
    <source>
        <dbReference type="ARBA" id="ARBA00004123"/>
    </source>
</evidence>
<feature type="domain" description="C2H2-type" evidence="11">
    <location>
        <begin position="652"/>
        <end position="673"/>
    </location>
</feature>
<feature type="domain" description="C2H2-type" evidence="11">
    <location>
        <begin position="1160"/>
        <end position="1180"/>
    </location>
</feature>
<dbReference type="OrthoDB" id="3437960at2759"/>
<reference evidence="12" key="1">
    <citation type="submission" date="2021-12" db="EMBL/GenBank/DDBJ databases">
        <authorList>
            <person name="King R."/>
        </authorList>
    </citation>
    <scope>NUCLEOTIDE SEQUENCE</scope>
</reference>
<name>A0A9P0ANW4_BRAAE</name>
<gene>
    <name evidence="12" type="ORF">MELIAE_LOCUS517</name>
</gene>
<feature type="domain" description="C2H2-type" evidence="11">
    <location>
        <begin position="1095"/>
        <end position="1116"/>
    </location>
</feature>
<keyword evidence="4" id="KW-0863">Zinc-finger</keyword>
<feature type="domain" description="C2H2-type" evidence="11">
    <location>
        <begin position="280"/>
        <end position="301"/>
    </location>
</feature>
<feature type="domain" description="C2H2-type" evidence="11">
    <location>
        <begin position="810"/>
        <end position="831"/>
    </location>
</feature>
<feature type="domain" description="C2H2-type" evidence="11">
    <location>
        <begin position="686"/>
        <end position="707"/>
    </location>
</feature>
<dbReference type="Pfam" id="PF00096">
    <property type="entry name" value="zf-C2H2"/>
    <property type="match status" value="7"/>
</dbReference>
<keyword evidence="3" id="KW-0677">Repeat</keyword>
<dbReference type="PROSITE" id="PS00028">
    <property type="entry name" value="ZINC_FINGER_C2H2_1"/>
    <property type="match status" value="26"/>
</dbReference>
<dbReference type="Pfam" id="PF13912">
    <property type="entry name" value="zf-C2H2_6"/>
    <property type="match status" value="2"/>
</dbReference>
<feature type="domain" description="C2H2-type" evidence="11">
    <location>
        <begin position="1129"/>
        <end position="1150"/>
    </location>
</feature>
<sequence>MSLFMPEVKIEEGVLQIPKMSSKSKKNKNKIEPKAKRGRPKKGEDTDFVPKKQPKEKKVKLPKEPSLPKLPNISIAELKEKLKDMVKGMGVEPPEDENGVKQEDFEIKPEFIEILKHYELEETNLYDCPICKDDKQRKLFELRKHYREEHKGKRLRSSKFSTKSFPCDVCGKEFKTMAGVKDHIDTHNMYFQCYDCGLSYKKLVDIVVHLRTHSTEELFKCLVCEMTTEDINLITEHVNAKHTDTEDYKYWCEICKKGFHLSSWHQEHDNFHTGLKPFDCDLCGKSFMYSRYLQAHKSTMHKDEAVVGPSMHICVICKKEYQHKNSLKLHMNTHTGNYSICDICGKILSSKEKLKFHIRTHTGYKPFTCSYCGKSFTKKPILVEHVRIHTGERPYVCEYCNKAFSQRSSLVIHIRSHTGERPYVCKFCTKGFVAKAMLNIHLKSCKGVIKLKYSNFREFVEIKQDWDLDHYFITIVEDGGIPTDNPTETIHIRCEDEGEVKTRKAEDKLSEALCNICGIIMKPKQLIIHLEEHHGGQFYCDICYVSFVSQDELEKHKEKVHDDELKQFYCSVCDLAFSNTTKFAIHNYQHFKYYTCPMCDFTSHCKNSLIAHIKRHEGQFDYTCTICSKGFLCKAVLDSHMEMHADIKKYNCEFCDKKFTVKRYLDVHKKYNHKKELFGFEEVFHCDICQRGFSFEKSLIRHLSSVHGVGKSRAVDCSVCGKTIANPYNLKMHMRLHTGEKKYVCHLCGKAFSGFKYYKKHYSKFHSESPEEQEQNISDSKIKQLYVWIKCEDKLLPDKTSQINQKFVTCKECPGELFTKNQLKDHRKSNHPNKPTSKEWTCKECDDVFRTRTELQVHRKNEHPNPLKEKAFELNCEYFECMNKYICYNCGAEFENEESVKEHQVEHEDKFDCTDCDEKVYGAFQFSVHCQKHRKDKNYVCPHCPYLTLRKEMISTHIMQKHKKMFDFQCDKCDKGFFDALSFKEHENVHLGLKPFECVVCGKSFAFSRFLKYHQIKCHTICTKEGPKKKTIKQKNVLCDICGVNIANKYKLQIHLKDHFGIKPFMCKICGRGFSVQSIMLRHEQLHTATNSFECEYCNKKFKSRIYLNNHKKFNHKKELFGKDEVYKCEICEKSFSFLKSLNRHLSRIHGIGKSSHVSCPLCYKILTDKYGLTLHMRTHTGERKHVCDICGKGYSKFTYLKKHKLTVHTEKDAQSHSDHPYSTDTQRAKQKQRLSNKGKSEPMDTSNITLVIDSETPENDDPDDFENVKNFTIKKVTQDSTTVDSKPDIDEMESLNNPLKPKKVPKKKGKKSPIKEEFQIDMTNIKSIAEKTDIDKKEISSEKGLKNNTHKYMYSEDSDSDLEDTESINSLLQTLKRVPNKKVIVNPAEKEIHIDMKNIDDVKKSVFSIDTQNLKSSKNIANKTILIKMSSLIPLKENLEASENLKAVITDEQKKINVPNVREETKDIENVSKANKTEYRKNYINTEKMAQATSISENI</sequence>
<feature type="domain" description="C2H2-type" evidence="11">
    <location>
        <begin position="842"/>
        <end position="863"/>
    </location>
</feature>
<evidence type="ECO:0000256" key="5">
    <source>
        <dbReference type="ARBA" id="ARBA00022833"/>
    </source>
</evidence>
<dbReference type="SUPFAM" id="SSF57667">
    <property type="entry name" value="beta-beta-alpha zinc fingers"/>
    <property type="match status" value="14"/>
</dbReference>
<feature type="domain" description="C2H2-type" evidence="11">
    <location>
        <begin position="970"/>
        <end position="990"/>
    </location>
</feature>
<evidence type="ECO:0000256" key="4">
    <source>
        <dbReference type="ARBA" id="ARBA00022771"/>
    </source>
</evidence>
<dbReference type="PANTHER" id="PTHR24390:SF159">
    <property type="entry name" value="GROWTH FACTOR INDEPENDENT 1 TRANSCRIPTIONAL REPRESSOR"/>
    <property type="match status" value="1"/>
</dbReference>
<feature type="domain" description="C2H2-type" evidence="11">
    <location>
        <begin position="397"/>
        <end position="417"/>
    </location>
</feature>